<name>Q9AVH3_PEA</name>
<accession>Q9AVH3</accession>
<dbReference type="SUPFAM" id="SSF54495">
    <property type="entry name" value="UBC-like"/>
    <property type="match status" value="1"/>
</dbReference>
<gene>
    <name evidence="1" type="primary">ssa-12</name>
</gene>
<reference evidence="1" key="2">
    <citation type="journal article" date="2001" name="Postharvest Biol. Technol.">
        <title>Cloning of cDNAs encoding senescence-associated genes, ACC synthase and ACC oxidase from stored snow pea pods (Pisum sativum L. var saccharatum) and their expression during pod storage.</title>
        <authorList>
            <person name="Pariasca J.A.T."/>
            <person name="Sunaga A."/>
            <person name="Miyazaki T."/>
            <person name="Hisaka H."/>
            <person name="Sonoda M."/>
            <person name="Nakagawa H."/>
            <person name="Sato T."/>
        </authorList>
    </citation>
    <scope>NUCLEOTIDE SEQUENCE</scope>
    <source>
        <tissue evidence="1">Pods</tissue>
    </source>
</reference>
<protein>
    <submittedName>
        <fullName evidence="1">Putative senescence-associated protein</fullName>
    </submittedName>
</protein>
<organism evidence="1">
    <name type="scientific">Pisum sativum</name>
    <name type="common">Garden pea</name>
    <name type="synonym">Lathyrus oleraceus</name>
    <dbReference type="NCBI Taxonomy" id="3888"/>
    <lineage>
        <taxon>Eukaryota</taxon>
        <taxon>Viridiplantae</taxon>
        <taxon>Streptophyta</taxon>
        <taxon>Embryophyta</taxon>
        <taxon>Tracheophyta</taxon>
        <taxon>Spermatophyta</taxon>
        <taxon>Magnoliopsida</taxon>
        <taxon>eudicotyledons</taxon>
        <taxon>Gunneridae</taxon>
        <taxon>Pentapetalae</taxon>
        <taxon>rosids</taxon>
        <taxon>fabids</taxon>
        <taxon>Fabales</taxon>
        <taxon>Fabaceae</taxon>
        <taxon>Papilionoideae</taxon>
        <taxon>50 kb inversion clade</taxon>
        <taxon>NPAAA clade</taxon>
        <taxon>Hologalegina</taxon>
        <taxon>IRL clade</taxon>
        <taxon>Fabeae</taxon>
        <taxon>Lathyrus</taxon>
    </lineage>
</organism>
<dbReference type="SMR" id="Q9AVH3"/>
<dbReference type="AlphaFoldDB" id="Q9AVH3"/>
<evidence type="ECO:0000313" key="1">
    <source>
        <dbReference type="EMBL" id="BAB33420.1"/>
    </source>
</evidence>
<dbReference type="Gene3D" id="3.10.110.10">
    <property type="entry name" value="Ubiquitin Conjugating Enzyme"/>
    <property type="match status" value="1"/>
</dbReference>
<proteinExistence type="evidence at transcript level"/>
<sequence length="253" mass="28831">MAPETAFLESKITRANESGLRAPRPFLLCPDKQGKGLWAPPGGTCRLVYPGKFGWSFAGHLETQFLFERRVESFAQDLLDQPNPADPAQTEGYHLFIQDTTEYKRRVRLQAKQYPPLICNTLLSTILRIYCWYWDVSLFIRSNCSVVIIGTHNMQTPMFSLSCLLSDLDEMLIYIHKQCGSQPMSSCWCLSVPYVWLYISYLLGDYCNELCVFSPGLPGLGRQASLAPFFLFLRCGLPTFVTEFPRCGFFTPK</sequence>
<reference evidence="1" key="1">
    <citation type="submission" date="2000-10" db="EMBL/GenBank/DDBJ databases">
        <authorList>
            <person name="Pariasca J.A."/>
            <person name="Sato T."/>
        </authorList>
    </citation>
    <scope>NUCLEOTIDE SEQUENCE</scope>
    <source>
        <tissue evidence="1">Pods</tissue>
    </source>
</reference>
<dbReference type="EMBL" id="AB049722">
    <property type="protein sequence ID" value="BAB33420.1"/>
    <property type="molecule type" value="mRNA"/>
</dbReference>
<dbReference type="InterPro" id="IPR016135">
    <property type="entry name" value="UBQ-conjugating_enzyme/RWD"/>
</dbReference>